<evidence type="ECO:0000256" key="1">
    <source>
        <dbReference type="SAM" id="Phobius"/>
    </source>
</evidence>
<keyword evidence="1" id="KW-0812">Transmembrane</keyword>
<organism evidence="2 3">
    <name type="scientific">Paenibacillus sepulcri</name>
    <dbReference type="NCBI Taxonomy" id="359917"/>
    <lineage>
        <taxon>Bacteria</taxon>
        <taxon>Bacillati</taxon>
        <taxon>Bacillota</taxon>
        <taxon>Bacilli</taxon>
        <taxon>Bacillales</taxon>
        <taxon>Paenibacillaceae</taxon>
        <taxon>Paenibacillus</taxon>
    </lineage>
</organism>
<evidence type="ECO:0000313" key="2">
    <source>
        <dbReference type="EMBL" id="MBW7452515.1"/>
    </source>
</evidence>
<feature type="transmembrane region" description="Helical" evidence="1">
    <location>
        <begin position="59"/>
        <end position="82"/>
    </location>
</feature>
<feature type="transmembrane region" description="Helical" evidence="1">
    <location>
        <begin position="235"/>
        <end position="257"/>
    </location>
</feature>
<protein>
    <submittedName>
        <fullName evidence="2">ABC transporter permease</fullName>
    </submittedName>
</protein>
<gene>
    <name evidence="2" type="ORF">K0U00_00480</name>
</gene>
<dbReference type="EMBL" id="JAHZIK010000004">
    <property type="protein sequence ID" value="MBW7452515.1"/>
    <property type="molecule type" value="Genomic_DNA"/>
</dbReference>
<feature type="transmembrane region" description="Helical" evidence="1">
    <location>
        <begin position="181"/>
        <end position="205"/>
    </location>
</feature>
<keyword evidence="3" id="KW-1185">Reference proteome</keyword>
<reference evidence="2 3" key="1">
    <citation type="submission" date="2021-07" db="EMBL/GenBank/DDBJ databases">
        <title>Paenibacillus radiodurans sp. nov., isolated from the southeastern edge of Tengger Desert.</title>
        <authorList>
            <person name="Zhang G."/>
        </authorList>
    </citation>
    <scope>NUCLEOTIDE SEQUENCE [LARGE SCALE GENOMIC DNA]</scope>
    <source>
        <strain evidence="2 3">CCM 7311</strain>
    </source>
</reference>
<dbReference type="PANTHER" id="PTHR37305:SF1">
    <property type="entry name" value="MEMBRANE PROTEIN"/>
    <property type="match status" value="1"/>
</dbReference>
<comment type="caution">
    <text evidence="2">The sequence shown here is derived from an EMBL/GenBank/DDBJ whole genome shotgun (WGS) entry which is preliminary data.</text>
</comment>
<evidence type="ECO:0000313" key="3">
    <source>
        <dbReference type="Proteomes" id="UP001519887"/>
    </source>
</evidence>
<feature type="transmembrane region" description="Helical" evidence="1">
    <location>
        <begin position="21"/>
        <end position="39"/>
    </location>
</feature>
<dbReference type="RefSeq" id="WP_210038283.1">
    <property type="nucleotide sequence ID" value="NZ_JBHLVU010000022.1"/>
</dbReference>
<name>A0ABS7BV37_9BACL</name>
<feature type="transmembrane region" description="Helical" evidence="1">
    <location>
        <begin position="150"/>
        <end position="174"/>
    </location>
</feature>
<accession>A0ABS7BV37</accession>
<sequence>MFNFLQLVSNENMKIYRRMRTWIMFGIIAVVLIAISVIAKFVGDGDPGNWSMTLIESDVLFMFVTLFTVVVSADSVAGEFTSGTIKLLLIRPWSRSKILLSKYISLLLFGLFMAVFLFVLSLVLNLLLFGNDTSQSSEALFGINRDISPFAYMLLYYLAKFGSLIITVTLSFMISTVFRSGGLAIGLSLFVLLGGASISALLGMLDYKWVDYILFQHMNLTQYINSGPNAEGMSLGFSLGVLAIYYIVFMALTWLTFNKRDVAA</sequence>
<dbReference type="PANTHER" id="PTHR37305">
    <property type="entry name" value="INTEGRAL MEMBRANE PROTEIN-RELATED"/>
    <property type="match status" value="1"/>
</dbReference>
<keyword evidence="1" id="KW-0472">Membrane</keyword>
<feature type="transmembrane region" description="Helical" evidence="1">
    <location>
        <begin position="103"/>
        <end position="130"/>
    </location>
</feature>
<proteinExistence type="predicted"/>
<keyword evidence="1" id="KW-1133">Transmembrane helix</keyword>
<dbReference type="Pfam" id="PF12730">
    <property type="entry name" value="ABC2_membrane_4"/>
    <property type="match status" value="1"/>
</dbReference>
<dbReference type="Proteomes" id="UP001519887">
    <property type="component" value="Unassembled WGS sequence"/>
</dbReference>